<proteinExistence type="inferred from homology"/>
<dbReference type="Gene3D" id="3.30.420.40">
    <property type="match status" value="2"/>
</dbReference>
<dbReference type="GO" id="GO:0016301">
    <property type="term" value="F:kinase activity"/>
    <property type="evidence" value="ECO:0007669"/>
    <property type="project" value="UniProtKB-KW"/>
</dbReference>
<comment type="similarity">
    <text evidence="1">Belongs to the ROK (NagC/XylR) family.</text>
</comment>
<dbReference type="STRING" id="572036.SAMN05661099_1539"/>
<protein>
    <submittedName>
        <fullName evidence="2">Glucokinase</fullName>
    </submittedName>
</protein>
<keyword evidence="2" id="KW-0808">Transferase</keyword>
<evidence type="ECO:0000313" key="3">
    <source>
        <dbReference type="Proteomes" id="UP000189981"/>
    </source>
</evidence>
<dbReference type="Proteomes" id="UP000189981">
    <property type="component" value="Unassembled WGS sequence"/>
</dbReference>
<keyword evidence="2" id="KW-0418">Kinase</keyword>
<dbReference type="Pfam" id="PF00480">
    <property type="entry name" value="ROK"/>
    <property type="match status" value="1"/>
</dbReference>
<dbReference type="PANTHER" id="PTHR18964:SF149">
    <property type="entry name" value="BIFUNCTIONAL UDP-N-ACETYLGLUCOSAMINE 2-EPIMERASE_N-ACETYLMANNOSAMINE KINASE"/>
    <property type="match status" value="1"/>
</dbReference>
<dbReference type="AlphaFoldDB" id="A0A1T5BF99"/>
<evidence type="ECO:0000256" key="1">
    <source>
        <dbReference type="ARBA" id="ARBA00006479"/>
    </source>
</evidence>
<dbReference type="EMBL" id="FUYR01000001">
    <property type="protein sequence ID" value="SKB45737.1"/>
    <property type="molecule type" value="Genomic_DNA"/>
</dbReference>
<dbReference type="SUPFAM" id="SSF53067">
    <property type="entry name" value="Actin-like ATPase domain"/>
    <property type="match status" value="1"/>
</dbReference>
<dbReference type="InterPro" id="IPR000600">
    <property type="entry name" value="ROK"/>
</dbReference>
<dbReference type="PANTHER" id="PTHR18964">
    <property type="entry name" value="ROK (REPRESSOR, ORF, KINASE) FAMILY"/>
    <property type="match status" value="1"/>
</dbReference>
<name>A0A1T5BF99_9SPHI</name>
<dbReference type="RefSeq" id="WP_079702004.1">
    <property type="nucleotide sequence ID" value="NZ_FUYR01000001.1"/>
</dbReference>
<dbReference type="InterPro" id="IPR043129">
    <property type="entry name" value="ATPase_NBD"/>
</dbReference>
<reference evidence="3" key="1">
    <citation type="submission" date="2017-02" db="EMBL/GenBank/DDBJ databases">
        <authorList>
            <person name="Varghese N."/>
            <person name="Submissions S."/>
        </authorList>
    </citation>
    <scope>NUCLEOTIDE SEQUENCE [LARGE SCALE GENOMIC DNA]</scope>
    <source>
        <strain evidence="3">DSM 22385</strain>
    </source>
</reference>
<accession>A0A1T5BF99</accession>
<gene>
    <name evidence="2" type="ORF">SAMN05661099_1539</name>
</gene>
<dbReference type="OrthoDB" id="9810372at2"/>
<organism evidence="2 3">
    <name type="scientific">Daejeonella lutea</name>
    <dbReference type="NCBI Taxonomy" id="572036"/>
    <lineage>
        <taxon>Bacteria</taxon>
        <taxon>Pseudomonadati</taxon>
        <taxon>Bacteroidota</taxon>
        <taxon>Sphingobacteriia</taxon>
        <taxon>Sphingobacteriales</taxon>
        <taxon>Sphingobacteriaceae</taxon>
        <taxon>Daejeonella</taxon>
    </lineage>
</organism>
<evidence type="ECO:0000313" key="2">
    <source>
        <dbReference type="EMBL" id="SKB45737.1"/>
    </source>
</evidence>
<keyword evidence="3" id="KW-1185">Reference proteome</keyword>
<sequence>MSVLGIDIGGTKVAAALFTEEGAMISRKSVTIGNKGGVEVGQLIMDFVAEFLSASGGNEIRSVGACVPGISRSKTGTVWAPNIIGWDDYPLLDDLKTVCRGLPVSIDSDRACYILGEHWKGNAQGCSDAIYLSVGTGIGAGILINGAILRGAHDVAGAIGWMALDRPFKEVYTSCGCFEYHASGEGIAKVCRNLIKETTEYTGFFSNIDLDKLCAADVFSAYENGDGIGREVIRQCIEFWGMAVANLISLFNPEKIILGGGVFGPGLQLISEIKSEADKWGQPISVTQVSIEKSGLGGDAGVYGAGFLALQHLNKL</sequence>